<accession>A0A9K3LUB3</accession>
<dbReference type="AlphaFoldDB" id="A0A9K3LUB3"/>
<dbReference type="Proteomes" id="UP000693970">
    <property type="component" value="Unassembled WGS sequence"/>
</dbReference>
<reference evidence="2" key="2">
    <citation type="submission" date="2021-04" db="EMBL/GenBank/DDBJ databases">
        <authorList>
            <person name="Podell S."/>
        </authorList>
    </citation>
    <scope>NUCLEOTIDE SEQUENCE</scope>
    <source>
        <strain evidence="2">Hildebrandi</strain>
    </source>
</reference>
<feature type="chain" id="PRO_5039892816" evidence="1">
    <location>
        <begin position="22"/>
        <end position="358"/>
    </location>
</feature>
<evidence type="ECO:0000313" key="2">
    <source>
        <dbReference type="EMBL" id="KAG7368154.1"/>
    </source>
</evidence>
<protein>
    <submittedName>
        <fullName evidence="2">Uncharacterized protein</fullName>
    </submittedName>
</protein>
<dbReference type="OrthoDB" id="46161at2759"/>
<dbReference type="EMBL" id="JAGRRH010000006">
    <property type="protein sequence ID" value="KAG7368154.1"/>
    <property type="molecule type" value="Genomic_DNA"/>
</dbReference>
<evidence type="ECO:0000313" key="3">
    <source>
        <dbReference type="Proteomes" id="UP000693970"/>
    </source>
</evidence>
<sequence>MSAISMATLFFTATTTPLSDSGVTSTSTLFIPLWNNLNGAPNDVVCFVGKADGLETDVASFYGGGGEQCQAANGCGVHVHAGTDCTSTETQLGHWYNNATLSSDPWAIIGYTKTDSNGHGEFANCIRTGYDLTADPSLLDGRAFIVHSEDGSRTSCGLIEKKDDVELAVFVAETTPIAGSTPPMGNTGVKSLVSVLSILADEDGVSDGVCYQGYAMSLEPDVESFLLGTGSIQCDIANGCGTHIHNGTGCETTEGQGGHYYDSGELSVDPWLVESYYTTDSSGSGAFVGCVLTGSGATKYENRPFVVHGTDGSRLSCGILNRTTEVDMTNPSSSAQVVSCTISIVTSVVLSSISFLIS</sequence>
<keyword evidence="1" id="KW-0732">Signal</keyword>
<organism evidence="2 3">
    <name type="scientific">Nitzschia inconspicua</name>
    <dbReference type="NCBI Taxonomy" id="303405"/>
    <lineage>
        <taxon>Eukaryota</taxon>
        <taxon>Sar</taxon>
        <taxon>Stramenopiles</taxon>
        <taxon>Ochrophyta</taxon>
        <taxon>Bacillariophyta</taxon>
        <taxon>Bacillariophyceae</taxon>
        <taxon>Bacillariophycidae</taxon>
        <taxon>Bacillariales</taxon>
        <taxon>Bacillariaceae</taxon>
        <taxon>Nitzschia</taxon>
    </lineage>
</organism>
<gene>
    <name evidence="2" type="ORF">IV203_030897</name>
</gene>
<comment type="caution">
    <text evidence="2">The sequence shown here is derived from an EMBL/GenBank/DDBJ whole genome shotgun (WGS) entry which is preliminary data.</text>
</comment>
<keyword evidence="3" id="KW-1185">Reference proteome</keyword>
<proteinExistence type="predicted"/>
<evidence type="ECO:0000256" key="1">
    <source>
        <dbReference type="SAM" id="SignalP"/>
    </source>
</evidence>
<reference evidence="2" key="1">
    <citation type="journal article" date="2021" name="Sci. Rep.">
        <title>Diploid genomic architecture of Nitzschia inconspicua, an elite biomass production diatom.</title>
        <authorList>
            <person name="Oliver A."/>
            <person name="Podell S."/>
            <person name="Pinowska A."/>
            <person name="Traller J.C."/>
            <person name="Smith S.R."/>
            <person name="McClure R."/>
            <person name="Beliaev A."/>
            <person name="Bohutskyi P."/>
            <person name="Hill E.A."/>
            <person name="Rabines A."/>
            <person name="Zheng H."/>
            <person name="Allen L.Z."/>
            <person name="Kuo A."/>
            <person name="Grigoriev I.V."/>
            <person name="Allen A.E."/>
            <person name="Hazlebeck D."/>
            <person name="Allen E.E."/>
        </authorList>
    </citation>
    <scope>NUCLEOTIDE SEQUENCE</scope>
    <source>
        <strain evidence="2">Hildebrandi</strain>
    </source>
</reference>
<feature type="signal peptide" evidence="1">
    <location>
        <begin position="1"/>
        <end position="21"/>
    </location>
</feature>
<name>A0A9K3LUB3_9STRA</name>